<dbReference type="RefSeq" id="XP_018388351.1">
    <property type="nucleotide sequence ID" value="XM_018532731.1"/>
</dbReference>
<feature type="transmembrane region" description="Helical" evidence="1">
    <location>
        <begin position="169"/>
        <end position="188"/>
    </location>
</feature>
<protein>
    <submittedName>
        <fullName evidence="2">Uncharacterized protein</fullName>
    </submittedName>
</protein>
<organism evidence="2 3">
    <name type="scientific">Alternaria alternata</name>
    <name type="common">Alternaria rot fungus</name>
    <name type="synonym">Torula alternata</name>
    <dbReference type="NCBI Taxonomy" id="5599"/>
    <lineage>
        <taxon>Eukaryota</taxon>
        <taxon>Fungi</taxon>
        <taxon>Dikarya</taxon>
        <taxon>Ascomycota</taxon>
        <taxon>Pezizomycotina</taxon>
        <taxon>Dothideomycetes</taxon>
        <taxon>Pleosporomycetidae</taxon>
        <taxon>Pleosporales</taxon>
        <taxon>Pleosporineae</taxon>
        <taxon>Pleosporaceae</taxon>
        <taxon>Alternaria</taxon>
        <taxon>Alternaria sect. Alternaria</taxon>
        <taxon>Alternaria alternata complex</taxon>
    </lineage>
</organism>
<gene>
    <name evidence="2" type="ORF">CC77DRAFT_677716</name>
</gene>
<dbReference type="EMBL" id="KV441473">
    <property type="protein sequence ID" value="OAG22930.1"/>
    <property type="molecule type" value="Genomic_DNA"/>
</dbReference>
<dbReference type="Proteomes" id="UP000077248">
    <property type="component" value="Unassembled WGS sequence"/>
</dbReference>
<keyword evidence="3" id="KW-1185">Reference proteome</keyword>
<keyword evidence="1" id="KW-1133">Transmembrane helix</keyword>
<accession>A0A177DUN0</accession>
<evidence type="ECO:0000313" key="3">
    <source>
        <dbReference type="Proteomes" id="UP000077248"/>
    </source>
</evidence>
<feature type="transmembrane region" description="Helical" evidence="1">
    <location>
        <begin position="119"/>
        <end position="149"/>
    </location>
</feature>
<name>A0A177DUN0_ALTAL</name>
<keyword evidence="1" id="KW-0472">Membrane</keyword>
<evidence type="ECO:0000313" key="2">
    <source>
        <dbReference type="EMBL" id="OAG22930.1"/>
    </source>
</evidence>
<evidence type="ECO:0000256" key="1">
    <source>
        <dbReference type="SAM" id="Phobius"/>
    </source>
</evidence>
<sequence>MVRSLSRQDTRCSSAVLVASYSSITRIAQSNIIMHTLCNTAQCTTEFRLLADPPYRIRVIVPLPDPHNVEFRRYRLPFHIIQSNFSTLYGSLRHHWPGNAWCEARTLASFRAFQSLYKLAFLLPFVCSAALFAFWLRSSVVSVLFSLISETGLRTNSRLFLFLKPADKSLGLLILVGTVSLLSALSGADANLPFSLRLLA</sequence>
<dbReference type="VEuPathDB" id="FungiDB:CC77DRAFT_677716"/>
<reference evidence="2 3" key="1">
    <citation type="submission" date="2016-05" db="EMBL/GenBank/DDBJ databases">
        <title>Comparative analysis of secretome profiles of manganese(II)-oxidizing ascomycete fungi.</title>
        <authorList>
            <consortium name="DOE Joint Genome Institute"/>
            <person name="Zeiner C.A."/>
            <person name="Purvine S.O."/>
            <person name="Zink E.M."/>
            <person name="Wu S."/>
            <person name="Pasa-Tolic L."/>
            <person name="Chaput D.L."/>
            <person name="Haridas S."/>
            <person name="Grigoriev I.V."/>
            <person name="Santelli C.M."/>
            <person name="Hansel C.M."/>
        </authorList>
    </citation>
    <scope>NUCLEOTIDE SEQUENCE [LARGE SCALE GENOMIC DNA]</scope>
    <source>
        <strain evidence="2 3">SRC1lrK2f</strain>
    </source>
</reference>
<proteinExistence type="predicted"/>
<dbReference type="KEGG" id="aalt:CC77DRAFT_677716"/>
<dbReference type="GeneID" id="29118325"/>
<dbReference type="AlphaFoldDB" id="A0A177DUN0"/>
<keyword evidence="1" id="KW-0812">Transmembrane</keyword>